<proteinExistence type="predicted"/>
<keyword evidence="2" id="KW-1185">Reference proteome</keyword>
<dbReference type="EMBL" id="FODV01000013">
    <property type="protein sequence ID" value="SEP07739.1"/>
    <property type="molecule type" value="Genomic_DNA"/>
</dbReference>
<evidence type="ECO:0000313" key="2">
    <source>
        <dbReference type="Proteomes" id="UP000199126"/>
    </source>
</evidence>
<gene>
    <name evidence="1" type="ORF">SAMN04487948_11318</name>
</gene>
<sequence length="349" mass="37300">MKAAGTAAAITGFSGVGAASGVQDDCTCEAGTTQCFPEEEQDTNCSYCKISLSVGESCTIPDTNIEITRESGRCISYSDPDGAISDIALKAGNFCECTYLSEVELNEDDQLCTTTSEGEDCQNDISHITVEYNCNGEPPEECEYTADMTRVDSFCCDGVMVCVDDVEQGSLTCPVTAKLSLESPKGTNACTTSSMEHTFEESGCYTFDLSDLCCNPTEVTFYDDNENVIETCTPDESLDCRCVCENKFCKVEGIPEAGESYCDGAITVTNVTQNGSCFSFTSTVDICRVFVKGGGGPDAGETYEFPCGTREASELCANVNPGGQLSQISHIDFYVCEDRSNECSSVNCS</sequence>
<evidence type="ECO:0000313" key="1">
    <source>
        <dbReference type="EMBL" id="SEP07739.1"/>
    </source>
</evidence>
<organism evidence="1 2">
    <name type="scientific">Halogranum amylolyticum</name>
    <dbReference type="NCBI Taxonomy" id="660520"/>
    <lineage>
        <taxon>Archaea</taxon>
        <taxon>Methanobacteriati</taxon>
        <taxon>Methanobacteriota</taxon>
        <taxon>Stenosarchaea group</taxon>
        <taxon>Halobacteria</taxon>
        <taxon>Halobacteriales</taxon>
        <taxon>Haloferacaceae</taxon>
    </lineage>
</organism>
<reference evidence="2" key="1">
    <citation type="submission" date="2016-10" db="EMBL/GenBank/DDBJ databases">
        <authorList>
            <person name="Varghese N."/>
            <person name="Submissions S."/>
        </authorList>
    </citation>
    <scope>NUCLEOTIDE SEQUENCE [LARGE SCALE GENOMIC DNA]</scope>
    <source>
        <strain evidence="2">CGMCC 1.10121</strain>
    </source>
</reference>
<dbReference type="Proteomes" id="UP000199126">
    <property type="component" value="Unassembled WGS sequence"/>
</dbReference>
<name>A0A1H8UX55_9EURY</name>
<accession>A0A1H8UX55</accession>
<dbReference type="AlphaFoldDB" id="A0A1H8UX55"/>
<protein>
    <submittedName>
        <fullName evidence="1">Uncharacterized protein</fullName>
    </submittedName>
</protein>